<feature type="signal peptide" evidence="6">
    <location>
        <begin position="1"/>
        <end position="27"/>
    </location>
</feature>
<dbReference type="AlphaFoldDB" id="A0A198GA78"/>
<comment type="similarity">
    <text evidence="5">Belongs to the FtsP family.</text>
</comment>
<feature type="chain" id="PRO_5008875122" description="Cell division protein FtsP" evidence="6">
    <location>
        <begin position="28"/>
        <end position="473"/>
    </location>
</feature>
<name>A0A198GA78_9GAMM</name>
<dbReference type="HAMAP" id="MF_00915">
    <property type="entry name" value="FtsP"/>
    <property type="match status" value="1"/>
</dbReference>
<dbReference type="GO" id="GO:0016491">
    <property type="term" value="F:oxidoreductase activity"/>
    <property type="evidence" value="ECO:0007669"/>
    <property type="project" value="UniProtKB-KW"/>
</dbReference>
<dbReference type="Gene3D" id="2.60.40.420">
    <property type="entry name" value="Cupredoxins - blue copper proteins"/>
    <property type="match status" value="3"/>
</dbReference>
<dbReference type="OrthoDB" id="9757546at2"/>
<dbReference type="GO" id="GO:0043093">
    <property type="term" value="P:FtsZ-dependent cytokinesis"/>
    <property type="evidence" value="ECO:0007669"/>
    <property type="project" value="UniProtKB-UniRule"/>
</dbReference>
<evidence type="ECO:0000313" key="9">
    <source>
        <dbReference type="EMBL" id="OAT33679.1"/>
    </source>
</evidence>
<dbReference type="NCBIfam" id="NF008135">
    <property type="entry name" value="PRK10883.1"/>
    <property type="match status" value="1"/>
</dbReference>
<feature type="domain" description="Plastocyanin-like" evidence="7">
    <location>
        <begin position="356"/>
        <end position="471"/>
    </location>
</feature>
<evidence type="ECO:0000256" key="5">
    <source>
        <dbReference type="HAMAP-Rule" id="MF_00915"/>
    </source>
</evidence>
<protein>
    <recommendedName>
        <fullName evidence="5">Cell division protein FtsP</fullName>
    </recommendedName>
</protein>
<dbReference type="CDD" id="cd13867">
    <property type="entry name" value="CuRO_2_CueO_FtsP"/>
    <property type="match status" value="1"/>
</dbReference>
<dbReference type="CDD" id="cd13890">
    <property type="entry name" value="CuRO_3_CueO_FtsP"/>
    <property type="match status" value="1"/>
</dbReference>
<keyword evidence="9" id="KW-0560">Oxidoreductase</keyword>
<evidence type="ECO:0000256" key="3">
    <source>
        <dbReference type="ARBA" id="ARBA00022764"/>
    </source>
</evidence>
<dbReference type="InterPro" id="IPR026589">
    <property type="entry name" value="FtsP"/>
</dbReference>
<dbReference type="InterPro" id="IPR008972">
    <property type="entry name" value="Cupredoxin"/>
</dbReference>
<organism evidence="9 10">
    <name type="scientific">Proteus myxofaciens ATCC 19692</name>
    <dbReference type="NCBI Taxonomy" id="1354337"/>
    <lineage>
        <taxon>Bacteria</taxon>
        <taxon>Pseudomonadati</taxon>
        <taxon>Pseudomonadota</taxon>
        <taxon>Gammaproteobacteria</taxon>
        <taxon>Enterobacterales</taxon>
        <taxon>Morganellaceae</taxon>
        <taxon>Proteus</taxon>
    </lineage>
</organism>
<dbReference type="STRING" id="1354337.M983_1159"/>
<keyword evidence="3 5" id="KW-0574">Periplasm</keyword>
<evidence type="ECO:0000256" key="1">
    <source>
        <dbReference type="ARBA" id="ARBA00022618"/>
    </source>
</evidence>
<evidence type="ECO:0000259" key="8">
    <source>
        <dbReference type="Pfam" id="PF07732"/>
    </source>
</evidence>
<dbReference type="Pfam" id="PF07731">
    <property type="entry name" value="Cu-oxidase_2"/>
    <property type="match status" value="1"/>
</dbReference>
<dbReference type="PATRIC" id="fig|1354337.4.peg.1179"/>
<comment type="subcellular location">
    <subcellularLocation>
        <location evidence="5">Periplasm</location>
    </subcellularLocation>
    <text evidence="5">Localizes to the division septum.</text>
</comment>
<accession>A0A198GA78</accession>
<dbReference type="Pfam" id="PF07732">
    <property type="entry name" value="Cu-oxidase_3"/>
    <property type="match status" value="1"/>
</dbReference>
<comment type="caution">
    <text evidence="9">The sequence shown here is derived from an EMBL/GenBank/DDBJ whole genome shotgun (WGS) entry which is preliminary data.</text>
</comment>
<dbReference type="GO" id="GO:0030288">
    <property type="term" value="C:outer membrane-bounded periplasmic space"/>
    <property type="evidence" value="ECO:0007669"/>
    <property type="project" value="UniProtKB-UniRule"/>
</dbReference>
<gene>
    <name evidence="5" type="primary">ftsP</name>
    <name evidence="9" type="ORF">M983_1159</name>
</gene>
<dbReference type="PANTHER" id="PTHR48267">
    <property type="entry name" value="CUPREDOXIN SUPERFAMILY PROTEIN"/>
    <property type="match status" value="1"/>
</dbReference>
<dbReference type="SUPFAM" id="SSF49503">
    <property type="entry name" value="Cupredoxins"/>
    <property type="match status" value="3"/>
</dbReference>
<dbReference type="RefSeq" id="WP_066748489.1">
    <property type="nucleotide sequence ID" value="NZ_LXEN01000050.1"/>
</dbReference>
<dbReference type="PROSITE" id="PS51318">
    <property type="entry name" value="TAT"/>
    <property type="match status" value="1"/>
</dbReference>
<evidence type="ECO:0000256" key="4">
    <source>
        <dbReference type="ARBA" id="ARBA00023306"/>
    </source>
</evidence>
<sequence>MSFSRRQFIQASGLAVCLGSLPSVAYADPVIDKQLPIPPLLESHNGQPLFVTLQKVHWAFNGNKKAEVWGINGSTPGPTIKVKSGDDVKLIYSNRLNEPVSMTVSGLLVPGTQMGGAARLMSPGAYWSPVLPIRQKAATCWYHANTPFKMAPHVYNGLVGMWIIEDDESKSLPLPKHYGVNDFPIIIQDKRIDNFGSPEYDKDAAVDGFYGDTLLVNGREDPYIEVSRGWIRLRLVNASNARRYELQANDGRSLYLIASDQGLLTAPVELKSIPMAPGERREILVDMSEGDEVIITAGNSAGFMDKLRGIFEPSNLLRNANVLTIRPTGLMSLMTDKIPEQLAVDNTQITTSIQPRTIQLHDSPPGINNARWELTRIDLVGKQNGWERWMVTTSSPQPFHIEGARFKVINHDGQKPEPADFGWKDTVWIDNQSELLVELKQPSYTHFPFLYYSQILENADIGMAGQMEITPSE</sequence>
<proteinExistence type="inferred from homology"/>
<feature type="domain" description="Plastocyanin-like" evidence="8">
    <location>
        <begin position="53"/>
        <end position="168"/>
    </location>
</feature>
<comment type="function">
    <text evidence="5">Cell division protein that is required for growth during stress conditions. May be involved in protecting or stabilizing the divisomal assembly under conditions of stress.</text>
</comment>
<dbReference type="InterPro" id="IPR006311">
    <property type="entry name" value="TAT_signal"/>
</dbReference>
<dbReference type="GO" id="GO:0005507">
    <property type="term" value="F:copper ion binding"/>
    <property type="evidence" value="ECO:0007669"/>
    <property type="project" value="InterPro"/>
</dbReference>
<dbReference type="InterPro" id="IPR011706">
    <property type="entry name" value="Cu-oxidase_C"/>
</dbReference>
<dbReference type="PANTHER" id="PTHR48267:SF1">
    <property type="entry name" value="BILIRUBIN OXIDASE"/>
    <property type="match status" value="1"/>
</dbReference>
<keyword evidence="2 6" id="KW-0732">Signal</keyword>
<keyword evidence="4 5" id="KW-0131">Cell cycle</keyword>
<keyword evidence="1 5" id="KW-0132">Cell division</keyword>
<dbReference type="InterPro" id="IPR011707">
    <property type="entry name" value="Cu-oxidase-like_N"/>
</dbReference>
<evidence type="ECO:0000313" key="10">
    <source>
        <dbReference type="Proteomes" id="UP000094023"/>
    </source>
</evidence>
<dbReference type="EMBL" id="LXEN01000050">
    <property type="protein sequence ID" value="OAT33679.1"/>
    <property type="molecule type" value="Genomic_DNA"/>
</dbReference>
<keyword evidence="10" id="KW-1185">Reference proteome</keyword>
<evidence type="ECO:0000256" key="6">
    <source>
        <dbReference type="SAM" id="SignalP"/>
    </source>
</evidence>
<reference evidence="9 10" key="1">
    <citation type="submission" date="2016-04" db="EMBL/GenBank/DDBJ databases">
        <title>ATOL: Assembling a taxonomically balanced genome-scale reconstruction of the evolutionary history of the Enterobacteriaceae.</title>
        <authorList>
            <person name="Plunkett G.III."/>
            <person name="Neeno-Eckwall E.C."/>
            <person name="Glasner J.D."/>
            <person name="Perna N.T."/>
        </authorList>
    </citation>
    <scope>NUCLEOTIDE SEQUENCE [LARGE SCALE GENOMIC DNA]</scope>
    <source>
        <strain evidence="9 10">ATCC 19692</strain>
    </source>
</reference>
<dbReference type="GO" id="GO:0032153">
    <property type="term" value="C:cell division site"/>
    <property type="evidence" value="ECO:0007669"/>
    <property type="project" value="UniProtKB-UniRule"/>
</dbReference>
<evidence type="ECO:0000256" key="2">
    <source>
        <dbReference type="ARBA" id="ARBA00022729"/>
    </source>
</evidence>
<dbReference type="Proteomes" id="UP000094023">
    <property type="component" value="Unassembled WGS sequence"/>
</dbReference>
<evidence type="ECO:0000259" key="7">
    <source>
        <dbReference type="Pfam" id="PF07731"/>
    </source>
</evidence>
<dbReference type="InterPro" id="IPR045087">
    <property type="entry name" value="Cu-oxidase_fam"/>
</dbReference>